<keyword evidence="3 4" id="KW-0472">Membrane</keyword>
<name>A0A934IQQ0_9HYPH</name>
<feature type="transmembrane region" description="Helical" evidence="4">
    <location>
        <begin position="169"/>
        <end position="191"/>
    </location>
</feature>
<gene>
    <name evidence="5" type="ORF">JCR33_14740</name>
</gene>
<evidence type="ECO:0000256" key="2">
    <source>
        <dbReference type="ARBA" id="ARBA00022989"/>
    </source>
</evidence>
<dbReference type="PANTHER" id="PTHR11360:SF317">
    <property type="entry name" value="MAJOR FACILITATOR SUPERFAMILY (MFS) PROFILE DOMAIN-CONTAINING PROTEIN-RELATED"/>
    <property type="match status" value="1"/>
</dbReference>
<feature type="transmembrane region" description="Helical" evidence="4">
    <location>
        <begin position="456"/>
        <end position="478"/>
    </location>
</feature>
<protein>
    <submittedName>
        <fullName evidence="5">OFA family MFS transporter</fullName>
    </submittedName>
</protein>
<feature type="transmembrane region" description="Helical" evidence="4">
    <location>
        <begin position="389"/>
        <end position="410"/>
    </location>
</feature>
<dbReference type="PANTHER" id="PTHR11360">
    <property type="entry name" value="MONOCARBOXYLATE TRANSPORTER"/>
    <property type="match status" value="1"/>
</dbReference>
<dbReference type="InterPro" id="IPR050327">
    <property type="entry name" value="Proton-linked_MCT"/>
</dbReference>
<dbReference type="GO" id="GO:0022857">
    <property type="term" value="F:transmembrane transporter activity"/>
    <property type="evidence" value="ECO:0007669"/>
    <property type="project" value="InterPro"/>
</dbReference>
<sequence>MATSSRPKGGPFAFLMKDNIVAREGFNRWLVPPASIAIHLCIGSVYAWSVFNPALTKELGVVASAAGDWSLGSVVWIFSVAIVFLGLTAAFAGKWLEDVGPRCVGVVAAFCWGGGFLVGSIGIVTHQLWLIYLGYGVIGGAGLGLGYVSPVSTLIRWFPDRRGMATGMAIMGFGGGAMIGAPLISFFLSLYSVPPTYLGPVDSVQLVTENGIRYAETPTGNVEVVVASAADVAKLDIAADPGVYVVGTGSTGAAQTFVTFGIIYFVVMMIAAFSYRVPREGWKPAGWTPPTEEASRRQMITKRHVHIDQALKTPQFWLLWVVLCFNVTAGIGVIGVAKTMMTDIFGSALPLIVTAAFASTFVLMISFFNMVGRFFWASTSDYIGRKNTYHCFFVLGTLLYLSIPVLASAVATDPSVMWLILFYIATMIIFTMYGGGFATIPAYLADVFGTLHVGGIHGRLLTAWSTAGVLGPFAITYLRNMSRDSAISDLASKVDPSAFQERFGAPLSQLDQLVSANTVTISRLMEIAPAGTVDPTSSLYNTTMFAMAALLVIAFFANLMVRPVSEHHYVENTHKSLSAAE</sequence>
<feature type="transmembrane region" description="Helical" evidence="4">
    <location>
        <begin position="416"/>
        <end position="444"/>
    </location>
</feature>
<comment type="caution">
    <text evidence="5">The sequence shown here is derived from an EMBL/GenBank/DDBJ whole genome shotgun (WGS) entry which is preliminary data.</text>
</comment>
<dbReference type="InterPro" id="IPR036259">
    <property type="entry name" value="MFS_trans_sf"/>
</dbReference>
<feature type="transmembrane region" description="Helical" evidence="4">
    <location>
        <begin position="539"/>
        <end position="561"/>
    </location>
</feature>
<accession>A0A934IQQ0</accession>
<dbReference type="RefSeq" id="WP_198882851.1">
    <property type="nucleotide sequence ID" value="NZ_JAEKJA010000011.1"/>
</dbReference>
<feature type="transmembrane region" description="Helical" evidence="4">
    <location>
        <begin position="316"/>
        <end position="336"/>
    </location>
</feature>
<evidence type="ECO:0000256" key="4">
    <source>
        <dbReference type="SAM" id="Phobius"/>
    </source>
</evidence>
<evidence type="ECO:0000256" key="3">
    <source>
        <dbReference type="ARBA" id="ARBA00023136"/>
    </source>
</evidence>
<dbReference type="Proteomes" id="UP000609531">
    <property type="component" value="Unassembled WGS sequence"/>
</dbReference>
<dbReference type="CDD" id="cd17353">
    <property type="entry name" value="MFS_OFA_like"/>
    <property type="match status" value="1"/>
</dbReference>
<feature type="transmembrane region" description="Helical" evidence="4">
    <location>
        <begin position="29"/>
        <end position="49"/>
    </location>
</feature>
<evidence type="ECO:0000256" key="1">
    <source>
        <dbReference type="ARBA" id="ARBA00022692"/>
    </source>
</evidence>
<keyword evidence="2 4" id="KW-1133">Transmembrane helix</keyword>
<dbReference type="EMBL" id="JAEKJA010000011">
    <property type="protein sequence ID" value="MBJ3776961.1"/>
    <property type="molecule type" value="Genomic_DNA"/>
</dbReference>
<feature type="transmembrane region" description="Helical" evidence="4">
    <location>
        <begin position="103"/>
        <end position="123"/>
    </location>
</feature>
<dbReference type="Gene3D" id="1.20.1250.20">
    <property type="entry name" value="MFS general substrate transporter like domains"/>
    <property type="match status" value="2"/>
</dbReference>
<proteinExistence type="predicted"/>
<reference evidence="5" key="1">
    <citation type="submission" date="2020-12" db="EMBL/GenBank/DDBJ databases">
        <title>Bacterial taxonomy.</title>
        <authorList>
            <person name="Pan X."/>
        </authorList>
    </citation>
    <scope>NUCLEOTIDE SEQUENCE</scope>
    <source>
        <strain evidence="5">B2012</strain>
    </source>
</reference>
<feature type="transmembrane region" description="Helical" evidence="4">
    <location>
        <begin position="253"/>
        <end position="273"/>
    </location>
</feature>
<evidence type="ECO:0000313" key="5">
    <source>
        <dbReference type="EMBL" id="MBJ3776961.1"/>
    </source>
</evidence>
<dbReference type="InterPro" id="IPR011701">
    <property type="entry name" value="MFS"/>
</dbReference>
<dbReference type="AlphaFoldDB" id="A0A934IQQ0"/>
<keyword evidence="6" id="KW-1185">Reference proteome</keyword>
<feature type="transmembrane region" description="Helical" evidence="4">
    <location>
        <begin position="69"/>
        <end position="91"/>
    </location>
</feature>
<dbReference type="Pfam" id="PF07690">
    <property type="entry name" value="MFS_1"/>
    <property type="match status" value="2"/>
</dbReference>
<dbReference type="SUPFAM" id="SSF103473">
    <property type="entry name" value="MFS general substrate transporter"/>
    <property type="match status" value="1"/>
</dbReference>
<organism evidence="5 6">
    <name type="scientific">Acuticoccus mangrovi</name>
    <dbReference type="NCBI Taxonomy" id="2796142"/>
    <lineage>
        <taxon>Bacteria</taxon>
        <taxon>Pseudomonadati</taxon>
        <taxon>Pseudomonadota</taxon>
        <taxon>Alphaproteobacteria</taxon>
        <taxon>Hyphomicrobiales</taxon>
        <taxon>Amorphaceae</taxon>
        <taxon>Acuticoccus</taxon>
    </lineage>
</organism>
<feature type="transmembrane region" description="Helical" evidence="4">
    <location>
        <begin position="348"/>
        <end position="368"/>
    </location>
</feature>
<feature type="transmembrane region" description="Helical" evidence="4">
    <location>
        <begin position="129"/>
        <end position="148"/>
    </location>
</feature>
<evidence type="ECO:0000313" key="6">
    <source>
        <dbReference type="Proteomes" id="UP000609531"/>
    </source>
</evidence>
<keyword evidence="1 4" id="KW-0812">Transmembrane</keyword>